<dbReference type="EMBL" id="JAHMUF010000003">
    <property type="protein sequence ID" value="KAG7195436.1"/>
    <property type="molecule type" value="Genomic_DNA"/>
</dbReference>
<dbReference type="OrthoDB" id="443634at2759"/>
<dbReference type="InterPro" id="IPR031777">
    <property type="entry name" value="Sortilin_C"/>
</dbReference>
<keyword evidence="6" id="KW-0325">Glycoprotein</keyword>
<dbReference type="PANTHER" id="PTHR12106">
    <property type="entry name" value="SORTILIN RELATED"/>
    <property type="match status" value="1"/>
</dbReference>
<comment type="caution">
    <text evidence="10">The sequence shown here is derived from an EMBL/GenBank/DDBJ whole genome shotgun (WGS) entry which is preliminary data.</text>
</comment>
<keyword evidence="3" id="KW-0677">Repeat</keyword>
<evidence type="ECO:0000256" key="1">
    <source>
        <dbReference type="ARBA" id="ARBA00004370"/>
    </source>
</evidence>
<keyword evidence="2 8" id="KW-0812">Transmembrane</keyword>
<comment type="subcellular location">
    <subcellularLocation>
        <location evidence="1">Membrane</location>
    </subcellularLocation>
</comment>
<feature type="domain" description="VPS10" evidence="9">
    <location>
        <begin position="715"/>
        <end position="1337"/>
    </location>
</feature>
<evidence type="ECO:0000256" key="7">
    <source>
        <dbReference type="SAM" id="MobiDB-lite"/>
    </source>
</evidence>
<dbReference type="GO" id="GO:0016020">
    <property type="term" value="C:membrane"/>
    <property type="evidence" value="ECO:0007669"/>
    <property type="project" value="UniProtKB-SubCell"/>
</dbReference>
<feature type="domain" description="VPS10" evidence="9">
    <location>
        <begin position="34"/>
        <end position="665"/>
    </location>
</feature>
<sequence length="1516" mass="169278">MTMVLVSLTQAFTPKVSFSQGGHRENAIAYFDDTPNILILQEGKLKFSQDDGVTFEEVKAFNDAVVLDFRMDEFDKKRAYVFTKSESQYVTFDQGKSWKAFKIPHMDNIHAYPSIISNAVKPEYVLFETTVCKGRGGRHCLHHFFATTDAFKSDPQMLPLEDATFCRFTRGNKESTIGKESSIVCSVDKKNSFDHVMESEIHWSDDFFKTSKIVSDSLKSAKNTQVKPIIDLRVEEQFIAVLVQNDRFNAKSSVTLYVSVDGINYKETNLSVNVVSGVIMFQKSSKLSIFLTVANYATRPAVGYGLVTATLYASDSTGLKFRKVLDDVEMNSLARVENIEGVWFANIVNKDSLADGEELMHSVISFDDGYHWDPLKINDESCMRSKDCSLHLSAIQQYSGEGTFVTGPAPGIIMGVGNIGKGLVSVLSGEQQTYISRDGGVSWTKAIDTMCIFSFGDQGNIIVAVPYYQKNMAPTNMFYYSLDQGKAFHSATFENPSYPISLITTIDGTSTKFFMTGLLGVGDGLLLGFYSMDFNEAFDGKKCGDDDMEEVYVRNVLPDGKPLCIYGRVEKFSRRKQDAQCLVKKLYEDVKINEEACECTGQDFECTEMFKLGEDGNCIPDPARIQEYCLLTGAKDFTSDNMRLITGDSCKNSETIAKKLVTNEKFVCSDYKNGKNGGDNNNGGSNSPIQTVLTKLQGKMLQYFYLEQADGINTDNVIARTDDNVCHISHDGGTTFKRLNTGEEVMAIYIGYVPGQVILVTPKPVIYVSFDAGNSFVEKQVPTKPASVIKTLSFHNTNSTTFIWYGSENCNVLGQNCDYTAYLTQDGGETFIEMAKDVFDCEFVGSHFESPANPDMMYCTGINKSTNKKALVSSVDYFEHGETVYDYITGFGVTGNYVVVALVEQDRHSLKAKVTVDGSTFADADFPRHQQANMQMGYTILDSVTKSIFLHVTTYNEVGSILKSNSNGTLYVMVLDNVNRNSIGYVDYERVESLEGVLFANIVESRSGESKNLQTLISHNDGAEWSLLPPPSVDSEGKKYSCIGKPLRECALHLHGYTERADFRDTFGSSSAVGVFIGIGNVGPKLEGKDQANTYISTDAGLTWKEIKRGEYMWEYGDRGTILVLVNGHEETNVLHYSLDEGNTWNDYQFTEDKVEILDLATVPSDSSRKFLIFARHGEGKSTLAYSIDFSGIHTRQCTLDLDNPYNDDFDFWTPVHPESSDNCLFGHEAKYLRRAVGHNDCFIGSAPLKEGFKVVRNCSCTRRDFECDFNYYRDIDNTCKLVQGLTPADRKKEMCEKDNAFEYFKPTGYRKIPLSTCVGGKNYASWDVEACPGKEKEFNQHHGREITGGKIGFLILVPLLVFLFAVWFVYDKGIRRNGGFKQLGQIRLDDDAGEDGFHPIEENNVDVVVNSVVRGGVYGLAVVIAGVKTIVKARQVILGRITKRLFRRNVGRRDYVHVPNIEEEDDLFGDFNEDFEGGEFDQDAVEDADIFVEEATPSQPDSGLFNIEDEEDNKP</sequence>
<dbReference type="GO" id="GO:0006896">
    <property type="term" value="P:Golgi to vacuole transport"/>
    <property type="evidence" value="ECO:0007669"/>
    <property type="project" value="TreeGrafter"/>
</dbReference>
<dbReference type="InterPro" id="IPR050310">
    <property type="entry name" value="VPS10-sortilin"/>
</dbReference>
<evidence type="ECO:0000256" key="8">
    <source>
        <dbReference type="SAM" id="Phobius"/>
    </source>
</evidence>
<evidence type="ECO:0000256" key="5">
    <source>
        <dbReference type="ARBA" id="ARBA00023136"/>
    </source>
</evidence>
<dbReference type="FunFam" id="3.30.60.270:FF:000005">
    <property type="entry name" value="Sortilin"/>
    <property type="match status" value="1"/>
</dbReference>
<dbReference type="Proteomes" id="UP000790833">
    <property type="component" value="Unassembled WGS sequence"/>
</dbReference>
<name>A0A9P8AK19_9ASCO</name>
<evidence type="ECO:0000256" key="3">
    <source>
        <dbReference type="ARBA" id="ARBA00022737"/>
    </source>
</evidence>
<organism evidence="10 11">
    <name type="scientific">Scheffersomyces spartinae</name>
    <dbReference type="NCBI Taxonomy" id="45513"/>
    <lineage>
        <taxon>Eukaryota</taxon>
        <taxon>Fungi</taxon>
        <taxon>Dikarya</taxon>
        <taxon>Ascomycota</taxon>
        <taxon>Saccharomycotina</taxon>
        <taxon>Pichiomycetes</taxon>
        <taxon>Debaryomycetaceae</taxon>
        <taxon>Scheffersomyces</taxon>
    </lineage>
</organism>
<dbReference type="InterPro" id="IPR006581">
    <property type="entry name" value="VPS10"/>
</dbReference>
<dbReference type="InterPro" id="IPR031778">
    <property type="entry name" value="Sortilin_N"/>
</dbReference>
<dbReference type="Gene3D" id="2.130.10.10">
    <property type="entry name" value="YVTN repeat-like/Quinoprotein amine dehydrogenase"/>
    <property type="match status" value="1"/>
</dbReference>
<dbReference type="GO" id="GO:0006895">
    <property type="term" value="P:Golgi to endosome transport"/>
    <property type="evidence" value="ECO:0007669"/>
    <property type="project" value="TreeGrafter"/>
</dbReference>
<evidence type="ECO:0000256" key="6">
    <source>
        <dbReference type="ARBA" id="ARBA00023180"/>
    </source>
</evidence>
<evidence type="ECO:0000313" key="10">
    <source>
        <dbReference type="EMBL" id="KAG7195436.1"/>
    </source>
</evidence>
<evidence type="ECO:0000259" key="9">
    <source>
        <dbReference type="SMART" id="SM00602"/>
    </source>
</evidence>
<keyword evidence="4 8" id="KW-1133">Transmembrane helix</keyword>
<proteinExistence type="predicted"/>
<dbReference type="Gene3D" id="2.10.70.80">
    <property type="match status" value="2"/>
</dbReference>
<dbReference type="Gene3D" id="3.30.60.270">
    <property type="match status" value="2"/>
</dbReference>
<dbReference type="GeneID" id="66116571"/>
<keyword evidence="11" id="KW-1185">Reference proteome</keyword>
<protein>
    <submittedName>
        <fullName evidence="10">Vacuolar protein sorting/targeting protein PEP1</fullName>
    </submittedName>
</protein>
<dbReference type="PANTHER" id="PTHR12106:SF27">
    <property type="entry name" value="SORTILIN-RELATED RECEPTOR"/>
    <property type="match status" value="1"/>
</dbReference>
<gene>
    <name evidence="10" type="primary">VPS10</name>
    <name evidence="10" type="ORF">KQ657_003197</name>
</gene>
<evidence type="ECO:0000256" key="2">
    <source>
        <dbReference type="ARBA" id="ARBA00022692"/>
    </source>
</evidence>
<dbReference type="GO" id="GO:0005829">
    <property type="term" value="C:cytosol"/>
    <property type="evidence" value="ECO:0007669"/>
    <property type="project" value="GOC"/>
</dbReference>
<keyword evidence="5 8" id="KW-0472">Membrane</keyword>
<dbReference type="SMART" id="SM00602">
    <property type="entry name" value="VPS10"/>
    <property type="match status" value="2"/>
</dbReference>
<dbReference type="GO" id="GO:0005794">
    <property type="term" value="C:Golgi apparatus"/>
    <property type="evidence" value="ECO:0007669"/>
    <property type="project" value="TreeGrafter"/>
</dbReference>
<dbReference type="GO" id="GO:0006623">
    <property type="term" value="P:protein targeting to vacuole"/>
    <property type="evidence" value="ECO:0007669"/>
    <property type="project" value="TreeGrafter"/>
</dbReference>
<evidence type="ECO:0000256" key="4">
    <source>
        <dbReference type="ARBA" id="ARBA00022989"/>
    </source>
</evidence>
<dbReference type="Pfam" id="PF15901">
    <property type="entry name" value="Sortilin_C"/>
    <property type="match status" value="2"/>
</dbReference>
<dbReference type="InterPro" id="IPR015943">
    <property type="entry name" value="WD40/YVTN_repeat-like_dom_sf"/>
</dbReference>
<dbReference type="Pfam" id="PF15902">
    <property type="entry name" value="Sortilin-Vps10"/>
    <property type="match status" value="2"/>
</dbReference>
<dbReference type="RefSeq" id="XP_043050981.1">
    <property type="nucleotide sequence ID" value="XM_043193929.1"/>
</dbReference>
<feature type="transmembrane region" description="Helical" evidence="8">
    <location>
        <begin position="1352"/>
        <end position="1371"/>
    </location>
</feature>
<feature type="region of interest" description="Disordered" evidence="7">
    <location>
        <begin position="1497"/>
        <end position="1516"/>
    </location>
</feature>
<accession>A0A9P8AK19</accession>
<evidence type="ECO:0000313" key="11">
    <source>
        <dbReference type="Proteomes" id="UP000790833"/>
    </source>
</evidence>
<reference evidence="10" key="1">
    <citation type="submission" date="2021-03" db="EMBL/GenBank/DDBJ databases">
        <authorList>
            <person name="Palmer J.M."/>
        </authorList>
    </citation>
    <scope>NUCLEOTIDE SEQUENCE</scope>
    <source>
        <strain evidence="10">ARV_011</strain>
    </source>
</reference>
<dbReference type="SUPFAM" id="SSF110296">
    <property type="entry name" value="Oligoxyloglucan reducing end-specific cellobiohydrolase"/>
    <property type="match status" value="2"/>
</dbReference>